<dbReference type="PROSITE" id="PS51450">
    <property type="entry name" value="LRR"/>
    <property type="match status" value="1"/>
</dbReference>
<keyword evidence="1" id="KW-0433">Leucine-rich repeat</keyword>
<feature type="domain" description="R13L1/DRL21-like LRR repeat region" evidence="9">
    <location>
        <begin position="968"/>
        <end position="1027"/>
    </location>
</feature>
<dbReference type="InterPro" id="IPR002182">
    <property type="entry name" value="NB-ARC"/>
</dbReference>
<dbReference type="SUPFAM" id="SSF52540">
    <property type="entry name" value="P-loop containing nucleoside triphosphate hydrolases"/>
    <property type="match status" value="1"/>
</dbReference>
<dbReference type="Pfam" id="PF25019">
    <property type="entry name" value="LRR_R13L1-DRL21"/>
    <property type="match status" value="2"/>
</dbReference>
<name>A0A5A7UWP6_CUCMM</name>
<dbReference type="InterPro" id="IPR036388">
    <property type="entry name" value="WH-like_DNA-bd_sf"/>
</dbReference>
<dbReference type="InterPro" id="IPR001611">
    <property type="entry name" value="Leu-rich_rpt"/>
</dbReference>
<dbReference type="AlphaFoldDB" id="A0A5A7UWP6"/>
<evidence type="ECO:0000256" key="3">
    <source>
        <dbReference type="ARBA" id="ARBA00022741"/>
    </source>
</evidence>
<dbReference type="Gene3D" id="1.20.5.4130">
    <property type="match status" value="1"/>
</dbReference>
<feature type="domain" description="Disease resistance N-terminal" evidence="7">
    <location>
        <begin position="12"/>
        <end position="97"/>
    </location>
</feature>
<proteinExistence type="predicted"/>
<evidence type="ECO:0000256" key="4">
    <source>
        <dbReference type="ARBA" id="ARBA00022821"/>
    </source>
</evidence>
<evidence type="ECO:0000259" key="7">
    <source>
        <dbReference type="Pfam" id="PF18052"/>
    </source>
</evidence>
<sequence length="1073" mass="123165">MAEGILLQLAGEILTKLISLLSEEYGMLSGLKDDLDQLKSTVSMIQSTLIDAQNWPTGLDSVATWLEKLRHVLHDAEDLVDEFCAELRHREVMTREKHAKKVRIFFSSSNQLAFNYKMARRVKRIRERLDVIDKEKSYLWSHSFVQGRQQDVPSPIRMRMSSSRETHSSLNKERVIGRDDDKRYLKSLLLVDDMSLKDNVSLIAIVGMGGIGKTTLAKSLYNDGDVSEHFEIKMWIWVSKQFVEKIVVKKILESATKIPPIGQELDTVQSQLQDVIGGKKYLLVMDEIMNESEDEWKKLKDLLVVGKRGSKIIITKRDRKVASEIEGMTTSVTLKGLSEDSSWSLFREVAFEENLPKPINPKLELMGKEISSICGGVPLAIRHMGRFLCSKRCEEEWMSSLSWKKHLEVAQQNNDVASILELSYNDLPLHLKQCFAYSSLFPKGHKLKVNELIRQWVAQGFIESSKGEKSMETIGKNYFDELCWRFFYENSSDENNFDDYVYMHDVMYELARKVADKKLFVCGDINNNYVVSEQTLHFSLDYKIQSWQDVLSKLCKAKGLRTFMFLHSPYEEKNEVNEANLDELFSSFPRLRVLLLGGSNIHVLPNSIKKLKLLRYLDLSENNMKSLPNSITELQDLQTLKLTGCYALKEMPRDINKLVNLRHLDSRCCSQITHMAPEGMEKLSCLQTISLFVFDCTKTNKLRELNELNNLTGELKITGLQQLRSTPYEVSLVNLKGKKCLRSLKLEWKMGLYKHEDEADERVMKGLEPNPNVESLGIKGYNGVGLPKWMFNCHLKLTEIEMVSCHRLQHLPQFHHLQTLKTLCLRDLRSLKFIDKFDNPFSSSMFFPSLKSLCLANMANLEGWWELSRAVAGETSENIQWLPPTFPELEILDIYQCPKLNSMPKLPSSTKAYVSLCDVGVQLVISTIGPVLLCLRTLRLEEIKDLNCLPFQQNINHSLVISSTTTSPIPLKYLQIDKCHDLVTLPEWIYIFTSLETLSISKCPKLKSLPKGMRRLESLKRLCIEDCPRLEERCKEGGEDWPNISHVPNIVFFTAQSSSGLSLFDISYLYSVF</sequence>
<dbReference type="EMBL" id="SSTE01006676">
    <property type="protein sequence ID" value="KAA0058606.1"/>
    <property type="molecule type" value="Genomic_DNA"/>
</dbReference>
<dbReference type="GO" id="GO:0005524">
    <property type="term" value="F:ATP binding"/>
    <property type="evidence" value="ECO:0007669"/>
    <property type="project" value="UniProtKB-KW"/>
</dbReference>
<evidence type="ECO:0000259" key="9">
    <source>
        <dbReference type="Pfam" id="PF25019"/>
    </source>
</evidence>
<protein>
    <submittedName>
        <fullName evidence="10">Disease resistance protein RGA2</fullName>
    </submittedName>
</protein>
<gene>
    <name evidence="10" type="ORF">E6C27_scaffold339G00750</name>
</gene>
<dbReference type="InterPro" id="IPR058922">
    <property type="entry name" value="WHD_DRP"/>
</dbReference>
<evidence type="ECO:0000259" key="8">
    <source>
        <dbReference type="Pfam" id="PF23559"/>
    </source>
</evidence>
<dbReference type="Pfam" id="PF13855">
    <property type="entry name" value="LRR_8"/>
    <property type="match status" value="1"/>
</dbReference>
<dbReference type="FunFam" id="1.10.10.10:FF:000322">
    <property type="entry name" value="Probable disease resistance protein At1g63360"/>
    <property type="match status" value="1"/>
</dbReference>
<dbReference type="GO" id="GO:0006952">
    <property type="term" value="P:defense response"/>
    <property type="evidence" value="ECO:0007669"/>
    <property type="project" value="UniProtKB-KW"/>
</dbReference>
<dbReference type="InterPro" id="IPR032675">
    <property type="entry name" value="LRR_dom_sf"/>
</dbReference>
<dbReference type="Gene3D" id="3.80.10.10">
    <property type="entry name" value="Ribonuclease Inhibitor"/>
    <property type="match status" value="2"/>
</dbReference>
<comment type="caution">
    <text evidence="10">The sequence shown here is derived from an EMBL/GenBank/DDBJ whole genome shotgun (WGS) entry which is preliminary data.</text>
</comment>
<dbReference type="Gene3D" id="1.10.8.430">
    <property type="entry name" value="Helical domain of apoptotic protease-activating factors"/>
    <property type="match status" value="1"/>
</dbReference>
<keyword evidence="2" id="KW-0677">Repeat</keyword>
<dbReference type="PANTHER" id="PTHR36766:SF40">
    <property type="entry name" value="DISEASE RESISTANCE PROTEIN RGA3"/>
    <property type="match status" value="1"/>
</dbReference>
<accession>A0A5A7UWP6</accession>
<feature type="domain" description="Disease resistance protein winged helix" evidence="8">
    <location>
        <begin position="440"/>
        <end position="511"/>
    </location>
</feature>
<keyword evidence="4" id="KW-0611">Plant defense</keyword>
<dbReference type="GO" id="GO:0043531">
    <property type="term" value="F:ADP binding"/>
    <property type="evidence" value="ECO:0007669"/>
    <property type="project" value="InterPro"/>
</dbReference>
<dbReference type="GO" id="GO:0051707">
    <property type="term" value="P:response to other organism"/>
    <property type="evidence" value="ECO:0007669"/>
    <property type="project" value="UniProtKB-ARBA"/>
</dbReference>
<dbReference type="InterPro" id="IPR041118">
    <property type="entry name" value="Rx_N"/>
</dbReference>
<feature type="domain" description="R13L1/DRL21-like LRR repeat region" evidence="9">
    <location>
        <begin position="702"/>
        <end position="827"/>
    </location>
</feature>
<dbReference type="Pfam" id="PF18052">
    <property type="entry name" value="Rx_N"/>
    <property type="match status" value="1"/>
</dbReference>
<dbReference type="PANTHER" id="PTHR36766">
    <property type="entry name" value="PLANT BROAD-SPECTRUM MILDEW RESISTANCE PROTEIN RPW8"/>
    <property type="match status" value="1"/>
</dbReference>
<dbReference type="InterPro" id="IPR027417">
    <property type="entry name" value="P-loop_NTPase"/>
</dbReference>
<dbReference type="Proteomes" id="UP000321393">
    <property type="component" value="Unassembled WGS sequence"/>
</dbReference>
<organism evidence="10 11">
    <name type="scientific">Cucumis melo var. makuwa</name>
    <name type="common">Oriental melon</name>
    <dbReference type="NCBI Taxonomy" id="1194695"/>
    <lineage>
        <taxon>Eukaryota</taxon>
        <taxon>Viridiplantae</taxon>
        <taxon>Streptophyta</taxon>
        <taxon>Embryophyta</taxon>
        <taxon>Tracheophyta</taxon>
        <taxon>Spermatophyta</taxon>
        <taxon>Magnoliopsida</taxon>
        <taxon>eudicotyledons</taxon>
        <taxon>Gunneridae</taxon>
        <taxon>Pentapetalae</taxon>
        <taxon>rosids</taxon>
        <taxon>fabids</taxon>
        <taxon>Cucurbitales</taxon>
        <taxon>Cucurbitaceae</taxon>
        <taxon>Benincaseae</taxon>
        <taxon>Cucumis</taxon>
    </lineage>
</organism>
<evidence type="ECO:0000256" key="1">
    <source>
        <dbReference type="ARBA" id="ARBA00022614"/>
    </source>
</evidence>
<dbReference type="SUPFAM" id="SSF52058">
    <property type="entry name" value="L domain-like"/>
    <property type="match status" value="1"/>
</dbReference>
<reference evidence="10 11" key="1">
    <citation type="submission" date="2019-08" db="EMBL/GenBank/DDBJ databases">
        <title>Draft genome sequences of two oriental melons (Cucumis melo L. var makuwa).</title>
        <authorList>
            <person name="Kwon S.-Y."/>
        </authorList>
    </citation>
    <scope>NUCLEOTIDE SEQUENCE [LARGE SCALE GENOMIC DNA]</scope>
    <source>
        <strain evidence="11">cv. SW 3</strain>
        <tissue evidence="10">Leaf</tissue>
    </source>
</reference>
<evidence type="ECO:0000313" key="11">
    <source>
        <dbReference type="Proteomes" id="UP000321393"/>
    </source>
</evidence>
<evidence type="ECO:0000256" key="2">
    <source>
        <dbReference type="ARBA" id="ARBA00022737"/>
    </source>
</evidence>
<feature type="domain" description="NB-ARC" evidence="6">
    <location>
        <begin position="194"/>
        <end position="354"/>
    </location>
</feature>
<dbReference type="InterPro" id="IPR056789">
    <property type="entry name" value="LRR_R13L1-DRL21"/>
</dbReference>
<keyword evidence="3" id="KW-0547">Nucleotide-binding</keyword>
<dbReference type="Gene3D" id="1.10.10.10">
    <property type="entry name" value="Winged helix-like DNA-binding domain superfamily/Winged helix DNA-binding domain"/>
    <property type="match status" value="1"/>
</dbReference>
<dbReference type="PRINTS" id="PR00364">
    <property type="entry name" value="DISEASERSIST"/>
</dbReference>
<dbReference type="InterPro" id="IPR042197">
    <property type="entry name" value="Apaf_helical"/>
</dbReference>
<dbReference type="Pfam" id="PF23559">
    <property type="entry name" value="WHD_DRP"/>
    <property type="match status" value="1"/>
</dbReference>
<dbReference type="Pfam" id="PF00931">
    <property type="entry name" value="NB-ARC"/>
    <property type="match status" value="1"/>
</dbReference>
<dbReference type="Gene3D" id="3.40.50.300">
    <property type="entry name" value="P-loop containing nucleotide triphosphate hydrolases"/>
    <property type="match status" value="1"/>
</dbReference>
<evidence type="ECO:0000313" key="10">
    <source>
        <dbReference type="EMBL" id="KAA0058606.1"/>
    </source>
</evidence>
<evidence type="ECO:0000259" key="6">
    <source>
        <dbReference type="Pfam" id="PF00931"/>
    </source>
</evidence>
<dbReference type="InterPro" id="IPR038005">
    <property type="entry name" value="RX-like_CC"/>
</dbReference>
<keyword evidence="5" id="KW-0067">ATP-binding</keyword>
<dbReference type="CDD" id="cd14798">
    <property type="entry name" value="RX-CC_like"/>
    <property type="match status" value="1"/>
</dbReference>
<dbReference type="OrthoDB" id="5279713at2759"/>
<evidence type="ECO:0000256" key="5">
    <source>
        <dbReference type="ARBA" id="ARBA00022840"/>
    </source>
</evidence>